<evidence type="ECO:0000256" key="5">
    <source>
        <dbReference type="ARBA" id="ARBA00023014"/>
    </source>
</evidence>
<dbReference type="Gene3D" id="3.80.30.20">
    <property type="entry name" value="tm_1862 like domain"/>
    <property type="match status" value="1"/>
</dbReference>
<dbReference type="InterPro" id="IPR051198">
    <property type="entry name" value="BchE-like"/>
</dbReference>
<dbReference type="EMBL" id="JABMKX010000021">
    <property type="protein sequence ID" value="NQX49129.1"/>
    <property type="molecule type" value="Genomic_DNA"/>
</dbReference>
<dbReference type="InterPro" id="IPR034466">
    <property type="entry name" value="Methyltransferase_Class_B"/>
</dbReference>
<evidence type="ECO:0000256" key="3">
    <source>
        <dbReference type="ARBA" id="ARBA00022723"/>
    </source>
</evidence>
<reference evidence="8 9" key="1">
    <citation type="submission" date="2020-05" db="EMBL/GenBank/DDBJ databases">
        <title>Paenibacillus glebae, sp. nov., Paenibacillus humi sp. nov., Paenibacillus pedi sp. nov., Paenibacillus terrestris sp. nov. and Paenibacillus terricola sp. nov., isolated from a forest top soil sample.</title>
        <authorList>
            <person name="Qi S."/>
            <person name="Carlier A."/>
            <person name="Cnockaert M."/>
            <person name="Vandamme P."/>
        </authorList>
    </citation>
    <scope>NUCLEOTIDE SEQUENCE [LARGE SCALE GENOMIC DNA]</scope>
    <source>
        <strain evidence="8 9">LMG 29502</strain>
    </source>
</reference>
<dbReference type="SUPFAM" id="SSF52242">
    <property type="entry name" value="Cobalamin (vitamin B12)-binding domain"/>
    <property type="match status" value="1"/>
</dbReference>
<feature type="domain" description="Radical SAM core" evidence="7">
    <location>
        <begin position="181"/>
        <end position="401"/>
    </location>
</feature>
<sequence>MRILVVSTNTLLKPMPVLPVGAGMVYSALKAAGFEARFLDMAFVAEPLEALRDELRACEPELICLSVRNIDNQVIQQPESYLSFVHEVMKVCRTCSSAKVMIGGAAMLVMPGELVEELGADYGIKGSGGEAEAVRLVHDLERGMAPDTGTVRNADPAYHPVYSRIPAKSLFSPQYFIPNPRIKKASMGYQASRGCSRHCIYCSEGYMNSGACRIPAEQFMEDMRIVQADYQVNSITFVDGVFNHEVEETIEFCGQIGRTSTSLEWSCALTPANITEELIRSLKHTGCRFVDIGADSGSGRMLRRMGKQFTPEHLLELGRLLEQYHIPYSVSLLFGGPGEHEETVQETVQLVNQLNPVYILASQGIRIYPHTALYNIALQEQVIHPADNLLLPAFYQSRDYSTDLLTKALAASRHIYKDMLMNSIGGRT</sequence>
<evidence type="ECO:0000256" key="4">
    <source>
        <dbReference type="ARBA" id="ARBA00023004"/>
    </source>
</evidence>
<dbReference type="Gene3D" id="3.40.50.280">
    <property type="entry name" value="Cobalamin-binding domain"/>
    <property type="match status" value="1"/>
</dbReference>
<dbReference type="InterPro" id="IPR006638">
    <property type="entry name" value="Elp3/MiaA/NifB-like_rSAM"/>
</dbReference>
<evidence type="ECO:0000256" key="2">
    <source>
        <dbReference type="ARBA" id="ARBA00022691"/>
    </source>
</evidence>
<dbReference type="InterPro" id="IPR007197">
    <property type="entry name" value="rSAM"/>
</dbReference>
<keyword evidence="9" id="KW-1185">Reference proteome</keyword>
<dbReference type="InterPro" id="IPR036724">
    <property type="entry name" value="Cobalamin-bd_sf"/>
</dbReference>
<evidence type="ECO:0000259" key="7">
    <source>
        <dbReference type="PROSITE" id="PS51918"/>
    </source>
</evidence>
<dbReference type="Pfam" id="PF04055">
    <property type="entry name" value="Radical_SAM"/>
    <property type="match status" value="1"/>
</dbReference>
<comment type="cofactor">
    <cofactor evidence="1">
        <name>[4Fe-4S] cluster</name>
        <dbReference type="ChEBI" id="CHEBI:49883"/>
    </cofactor>
</comment>
<dbReference type="CDD" id="cd01335">
    <property type="entry name" value="Radical_SAM"/>
    <property type="match status" value="1"/>
</dbReference>
<keyword evidence="3" id="KW-0479">Metal-binding</keyword>
<dbReference type="PROSITE" id="PS51918">
    <property type="entry name" value="RADICAL_SAM"/>
    <property type="match status" value="1"/>
</dbReference>
<keyword evidence="4" id="KW-0408">Iron</keyword>
<evidence type="ECO:0000313" key="9">
    <source>
        <dbReference type="Proteomes" id="UP000711047"/>
    </source>
</evidence>
<dbReference type="InterPro" id="IPR058240">
    <property type="entry name" value="rSAM_sf"/>
</dbReference>
<dbReference type="PANTHER" id="PTHR43409:SF16">
    <property type="entry name" value="SLR0320 PROTEIN"/>
    <property type="match status" value="1"/>
</dbReference>
<keyword evidence="2" id="KW-0949">S-adenosyl-L-methionine</keyword>
<dbReference type="SFLD" id="SFLDG01123">
    <property type="entry name" value="methyltransferase_(Class_B)"/>
    <property type="match status" value="1"/>
</dbReference>
<gene>
    <name evidence="8" type="ORF">HQN87_27790</name>
</gene>
<dbReference type="PANTHER" id="PTHR43409">
    <property type="entry name" value="ANAEROBIC MAGNESIUM-PROTOPORPHYRIN IX MONOMETHYL ESTER CYCLASE-RELATED"/>
    <property type="match status" value="1"/>
</dbReference>
<feature type="domain" description="B12-binding" evidence="6">
    <location>
        <begin position="1"/>
        <end position="147"/>
    </location>
</feature>
<organism evidence="8 9">
    <name type="scientific">Paenibacillus tritici</name>
    <dbReference type="NCBI Taxonomy" id="1873425"/>
    <lineage>
        <taxon>Bacteria</taxon>
        <taxon>Bacillati</taxon>
        <taxon>Bacillota</taxon>
        <taxon>Bacilli</taxon>
        <taxon>Bacillales</taxon>
        <taxon>Paenibacillaceae</taxon>
        <taxon>Paenibacillus</taxon>
    </lineage>
</organism>
<evidence type="ECO:0000313" key="8">
    <source>
        <dbReference type="EMBL" id="NQX49129.1"/>
    </source>
</evidence>
<dbReference type="Proteomes" id="UP000711047">
    <property type="component" value="Unassembled WGS sequence"/>
</dbReference>
<proteinExistence type="predicted"/>
<name>A0ABX2DY93_9BACL</name>
<dbReference type="SFLD" id="SFLDS00029">
    <property type="entry name" value="Radical_SAM"/>
    <property type="match status" value="1"/>
</dbReference>
<dbReference type="Pfam" id="PF02310">
    <property type="entry name" value="B12-binding"/>
    <property type="match status" value="1"/>
</dbReference>
<dbReference type="SUPFAM" id="SSF102114">
    <property type="entry name" value="Radical SAM enzymes"/>
    <property type="match status" value="1"/>
</dbReference>
<keyword evidence="5" id="KW-0411">Iron-sulfur</keyword>
<evidence type="ECO:0000256" key="1">
    <source>
        <dbReference type="ARBA" id="ARBA00001966"/>
    </source>
</evidence>
<dbReference type="SMART" id="SM00729">
    <property type="entry name" value="Elp3"/>
    <property type="match status" value="1"/>
</dbReference>
<dbReference type="SFLD" id="SFLDG01082">
    <property type="entry name" value="B12-binding_domain_containing"/>
    <property type="match status" value="1"/>
</dbReference>
<comment type="caution">
    <text evidence="8">The sequence shown here is derived from an EMBL/GenBank/DDBJ whole genome shotgun (WGS) entry which is preliminary data.</text>
</comment>
<evidence type="ECO:0000259" key="6">
    <source>
        <dbReference type="PROSITE" id="PS51332"/>
    </source>
</evidence>
<dbReference type="PROSITE" id="PS51332">
    <property type="entry name" value="B12_BINDING"/>
    <property type="match status" value="1"/>
</dbReference>
<dbReference type="InterPro" id="IPR006158">
    <property type="entry name" value="Cobalamin-bd"/>
</dbReference>
<accession>A0ABX2DY93</accession>
<dbReference type="InterPro" id="IPR023404">
    <property type="entry name" value="rSAM_horseshoe"/>
</dbReference>
<dbReference type="RefSeq" id="WP_173139895.1">
    <property type="nucleotide sequence ID" value="NZ_CP073365.1"/>
</dbReference>
<protein>
    <submittedName>
        <fullName evidence="8">Radical SAM protein</fullName>
    </submittedName>
</protein>